<evidence type="ECO:0000313" key="1">
    <source>
        <dbReference type="EMBL" id="KKL97833.1"/>
    </source>
</evidence>
<dbReference type="EMBL" id="LAZR01018069">
    <property type="protein sequence ID" value="KKL97833.1"/>
    <property type="molecule type" value="Genomic_DNA"/>
</dbReference>
<accession>A0A0F9GGI8</accession>
<organism evidence="1">
    <name type="scientific">marine sediment metagenome</name>
    <dbReference type="NCBI Taxonomy" id="412755"/>
    <lineage>
        <taxon>unclassified sequences</taxon>
        <taxon>metagenomes</taxon>
        <taxon>ecological metagenomes</taxon>
    </lineage>
</organism>
<protein>
    <submittedName>
        <fullName evidence="1">Uncharacterized protein</fullName>
    </submittedName>
</protein>
<comment type="caution">
    <text evidence="1">The sequence shown here is derived from an EMBL/GenBank/DDBJ whole genome shotgun (WGS) entry which is preliminary data.</text>
</comment>
<feature type="non-terminal residue" evidence="1">
    <location>
        <position position="47"/>
    </location>
</feature>
<name>A0A0F9GGI8_9ZZZZ</name>
<dbReference type="AlphaFoldDB" id="A0A0F9GGI8"/>
<gene>
    <name evidence="1" type="ORF">LCGC14_1830500</name>
</gene>
<reference evidence="1" key="1">
    <citation type="journal article" date="2015" name="Nature">
        <title>Complex archaea that bridge the gap between prokaryotes and eukaryotes.</title>
        <authorList>
            <person name="Spang A."/>
            <person name="Saw J.H."/>
            <person name="Jorgensen S.L."/>
            <person name="Zaremba-Niedzwiedzka K."/>
            <person name="Martijn J."/>
            <person name="Lind A.E."/>
            <person name="van Eijk R."/>
            <person name="Schleper C."/>
            <person name="Guy L."/>
            <person name="Ettema T.J."/>
        </authorList>
    </citation>
    <scope>NUCLEOTIDE SEQUENCE</scope>
</reference>
<sequence length="47" mass="5161">MVVVASQTLTIDALGKAFAAQMSRQAIIGDRKFDELDVEQSMANRYA</sequence>
<proteinExistence type="predicted"/>